<dbReference type="PANTHER" id="PTHR43692">
    <property type="entry name" value="UDP-N-ACETYLMURAMOYLALANINE--D-GLUTAMATE LIGASE"/>
    <property type="match status" value="1"/>
</dbReference>
<evidence type="ECO:0000256" key="6">
    <source>
        <dbReference type="ARBA" id="ARBA00022840"/>
    </source>
</evidence>
<comment type="pathway">
    <text evidence="2">Cell wall biogenesis; peptidoglycan biosynthesis.</text>
</comment>
<dbReference type="NCBIfam" id="TIGR01087">
    <property type="entry name" value="murD"/>
    <property type="match status" value="1"/>
</dbReference>
<dbReference type="InterPro" id="IPR013221">
    <property type="entry name" value="Mur_ligase_cen"/>
</dbReference>
<dbReference type="InterPro" id="IPR005762">
    <property type="entry name" value="MurD"/>
</dbReference>
<evidence type="ECO:0000256" key="1">
    <source>
        <dbReference type="ARBA" id="ARBA00004496"/>
    </source>
</evidence>
<dbReference type="EMBL" id="JAXIOK010000003">
    <property type="protein sequence ID" value="KAK4775953.1"/>
    <property type="molecule type" value="Genomic_DNA"/>
</dbReference>
<dbReference type="SUPFAM" id="SSF53244">
    <property type="entry name" value="MurD-like peptide ligases, peptide-binding domain"/>
    <property type="match status" value="1"/>
</dbReference>
<keyword evidence="4" id="KW-0436">Ligase</keyword>
<dbReference type="Pfam" id="PF21799">
    <property type="entry name" value="MurD-like_N"/>
    <property type="match status" value="1"/>
</dbReference>
<dbReference type="Proteomes" id="UP001345219">
    <property type="component" value="Chromosome 18"/>
</dbReference>
<sequence>MFIMRNAKDRMRAEAISDRDPMGSEAPAAAGKYAFNETAFSNVAVGRPWMWTGKIRSKPATEGEVKDVRRSMEMCSTAVDLRRIHHSLSLAPSPKSIRGSIVQFSANKQDLKGQSVTVVGLGKSGRAAVKLALARGASVLAIDKDKELHPLERDPLFRNHDQLRTILGDIDIEELQSADKVVVSPGVPLENYGLQSLLQSGRKVISELDFAAELLPTDVKILAVTGTNGKSTVATFAGQMLKHCGVEVFVGGNLGTPLSEAAYQFIKMPSLDPMIKVAVVEVSSYQMEIPCRHFHPSVSVILNISPDHLERHGTMKNYVACKCRLLAQMHNTKLGIVPFGNQLLDEAISDYLDDFALAWIGSFPGVKINTEARLAKLCVPSIGVSSLLNLGKLKAFGTHNYLNAAVAALSTLGLDLGINIESINSAIGMLMPPPHRMQLVHNDSQGVTWVDDSKATNVEATLTGLMGMRGRKCIVLLGGMAKIQGAQDSNGFERLTEHLKDQRCVITFGFSGEQIYQTLFSNGLAVPCFRSSCLKDAVKLARKLAKQGDTVVLSPGCASFDEFKNFEHRGDVFKELAILEDDQEPIYRT</sequence>
<dbReference type="InterPro" id="IPR036615">
    <property type="entry name" value="Mur_ligase_C_dom_sf"/>
</dbReference>
<dbReference type="InterPro" id="IPR036565">
    <property type="entry name" value="Mur-like_cat_sf"/>
</dbReference>
<evidence type="ECO:0000256" key="4">
    <source>
        <dbReference type="ARBA" id="ARBA00022598"/>
    </source>
</evidence>
<dbReference type="PANTHER" id="PTHR43692:SF1">
    <property type="entry name" value="UDP-N-ACETYLMURAMOYLALANINE--D-GLUTAMATE LIGASE"/>
    <property type="match status" value="1"/>
</dbReference>
<evidence type="ECO:0008006" key="11">
    <source>
        <dbReference type="Google" id="ProtNLM"/>
    </source>
</evidence>
<protein>
    <recommendedName>
        <fullName evidence="11">Mur ligase central domain-containing protein</fullName>
    </recommendedName>
</protein>
<evidence type="ECO:0000259" key="7">
    <source>
        <dbReference type="Pfam" id="PF02875"/>
    </source>
</evidence>
<dbReference type="InterPro" id="IPR004101">
    <property type="entry name" value="Mur_ligase_C"/>
</dbReference>
<keyword evidence="5" id="KW-0547">Nucleotide-binding</keyword>
<feature type="domain" description="Mur ligase C-terminal" evidence="7">
    <location>
        <begin position="435"/>
        <end position="555"/>
    </location>
</feature>
<accession>A0AAN7QUQ5</accession>
<evidence type="ECO:0000259" key="8">
    <source>
        <dbReference type="Pfam" id="PF08245"/>
    </source>
</evidence>
<dbReference type="GO" id="GO:0005524">
    <property type="term" value="F:ATP binding"/>
    <property type="evidence" value="ECO:0007669"/>
    <property type="project" value="UniProtKB-KW"/>
</dbReference>
<dbReference type="Pfam" id="PF08245">
    <property type="entry name" value="Mur_ligase_M"/>
    <property type="match status" value="1"/>
</dbReference>
<dbReference type="GO" id="GO:0051301">
    <property type="term" value="P:cell division"/>
    <property type="evidence" value="ECO:0007669"/>
    <property type="project" value="InterPro"/>
</dbReference>
<dbReference type="Gene3D" id="3.90.190.20">
    <property type="entry name" value="Mur ligase, C-terminal domain"/>
    <property type="match status" value="1"/>
</dbReference>
<dbReference type="Gene3D" id="3.40.1190.10">
    <property type="entry name" value="Mur-like, catalytic domain"/>
    <property type="match status" value="1"/>
</dbReference>
<dbReference type="SUPFAM" id="SSF51984">
    <property type="entry name" value="MurCD N-terminal domain"/>
    <property type="match status" value="1"/>
</dbReference>
<evidence type="ECO:0000313" key="9">
    <source>
        <dbReference type="EMBL" id="KAK4775953.1"/>
    </source>
</evidence>
<gene>
    <name evidence="9" type="ORF">SAY87_023914</name>
</gene>
<dbReference type="SUPFAM" id="SSF53623">
    <property type="entry name" value="MurD-like peptide ligases, catalytic domain"/>
    <property type="match status" value="1"/>
</dbReference>
<comment type="caution">
    <text evidence="9">The sequence shown here is derived from an EMBL/GenBank/DDBJ whole genome shotgun (WGS) entry which is preliminary data.</text>
</comment>
<feature type="domain" description="Mur ligase central" evidence="8">
    <location>
        <begin position="224"/>
        <end position="408"/>
    </location>
</feature>
<evidence type="ECO:0000256" key="5">
    <source>
        <dbReference type="ARBA" id="ARBA00022741"/>
    </source>
</evidence>
<reference evidence="9 10" key="1">
    <citation type="journal article" date="2023" name="Hortic Res">
        <title>Pangenome of water caltrop reveals structural variations and asymmetric subgenome divergence after allopolyploidization.</title>
        <authorList>
            <person name="Zhang X."/>
            <person name="Chen Y."/>
            <person name="Wang L."/>
            <person name="Yuan Y."/>
            <person name="Fang M."/>
            <person name="Shi L."/>
            <person name="Lu R."/>
            <person name="Comes H.P."/>
            <person name="Ma Y."/>
            <person name="Chen Y."/>
            <person name="Huang G."/>
            <person name="Zhou Y."/>
            <person name="Zheng Z."/>
            <person name="Qiu Y."/>
        </authorList>
    </citation>
    <scope>NUCLEOTIDE SEQUENCE [LARGE SCALE GENOMIC DNA]</scope>
    <source>
        <tissue evidence="9">Roots</tissue>
    </source>
</reference>
<proteinExistence type="inferred from homology"/>
<keyword evidence="3" id="KW-0963">Cytoplasm</keyword>
<dbReference type="Pfam" id="PF02875">
    <property type="entry name" value="Mur_ligase_C"/>
    <property type="match status" value="1"/>
</dbReference>
<dbReference type="GO" id="GO:0008764">
    <property type="term" value="F:UDP-N-acetylmuramoylalanine-D-glutamate ligase activity"/>
    <property type="evidence" value="ECO:0007669"/>
    <property type="project" value="UniProtKB-EC"/>
</dbReference>
<organism evidence="9 10">
    <name type="scientific">Trapa incisa</name>
    <dbReference type="NCBI Taxonomy" id="236973"/>
    <lineage>
        <taxon>Eukaryota</taxon>
        <taxon>Viridiplantae</taxon>
        <taxon>Streptophyta</taxon>
        <taxon>Embryophyta</taxon>
        <taxon>Tracheophyta</taxon>
        <taxon>Spermatophyta</taxon>
        <taxon>Magnoliopsida</taxon>
        <taxon>eudicotyledons</taxon>
        <taxon>Gunneridae</taxon>
        <taxon>Pentapetalae</taxon>
        <taxon>rosids</taxon>
        <taxon>malvids</taxon>
        <taxon>Myrtales</taxon>
        <taxon>Lythraceae</taxon>
        <taxon>Trapa</taxon>
    </lineage>
</organism>
<dbReference type="GO" id="GO:0008360">
    <property type="term" value="P:regulation of cell shape"/>
    <property type="evidence" value="ECO:0007669"/>
    <property type="project" value="InterPro"/>
</dbReference>
<evidence type="ECO:0000256" key="3">
    <source>
        <dbReference type="ARBA" id="ARBA00022490"/>
    </source>
</evidence>
<dbReference type="AlphaFoldDB" id="A0AAN7QUQ5"/>
<keyword evidence="10" id="KW-1185">Reference proteome</keyword>
<dbReference type="HAMAP" id="MF_00639">
    <property type="entry name" value="MurD"/>
    <property type="match status" value="1"/>
</dbReference>
<evidence type="ECO:0000256" key="2">
    <source>
        <dbReference type="ARBA" id="ARBA00004752"/>
    </source>
</evidence>
<dbReference type="Gene3D" id="3.40.50.720">
    <property type="entry name" value="NAD(P)-binding Rossmann-like Domain"/>
    <property type="match status" value="1"/>
</dbReference>
<dbReference type="GO" id="GO:0005737">
    <property type="term" value="C:cytoplasm"/>
    <property type="evidence" value="ECO:0007669"/>
    <property type="project" value="UniProtKB-SubCell"/>
</dbReference>
<keyword evidence="6" id="KW-0067">ATP-binding</keyword>
<comment type="subcellular location">
    <subcellularLocation>
        <location evidence="1">Cytoplasm</location>
    </subcellularLocation>
</comment>
<name>A0AAN7QUQ5_9MYRT</name>
<evidence type="ECO:0000313" key="10">
    <source>
        <dbReference type="Proteomes" id="UP001345219"/>
    </source>
</evidence>